<gene>
    <name evidence="3" type="ORF">AC579_2075</name>
</gene>
<dbReference type="OrthoDB" id="10644036at2759"/>
<dbReference type="AlphaFoldDB" id="A0A139GXH6"/>
<sequence>MDRLKAWLSPPTEVQTCHCAIIKVENEYATLFGALAFTFLCTTVALSFISIPTQKYALSYIAETASDALNDLFEVFVRFLIIAYECTFQPFDFVFKEVAGSYKAFSMWLGIARTRSNDSAPSTVQDDKPKEASEKPLMDKTEESEELEYVLLDSATAEAF</sequence>
<proteinExistence type="predicted"/>
<dbReference type="EMBL" id="LFZO01000926">
    <property type="protein sequence ID" value="KXS94915.1"/>
    <property type="molecule type" value="Genomic_DNA"/>
</dbReference>
<accession>A0A139GXH6</accession>
<evidence type="ECO:0000256" key="2">
    <source>
        <dbReference type="SAM" id="Phobius"/>
    </source>
</evidence>
<feature type="compositionally biased region" description="Basic and acidic residues" evidence="1">
    <location>
        <begin position="125"/>
        <end position="141"/>
    </location>
</feature>
<keyword evidence="2" id="KW-1133">Transmembrane helix</keyword>
<organism evidence="3 4">
    <name type="scientific">Pseudocercospora musae</name>
    <dbReference type="NCBI Taxonomy" id="113226"/>
    <lineage>
        <taxon>Eukaryota</taxon>
        <taxon>Fungi</taxon>
        <taxon>Dikarya</taxon>
        <taxon>Ascomycota</taxon>
        <taxon>Pezizomycotina</taxon>
        <taxon>Dothideomycetes</taxon>
        <taxon>Dothideomycetidae</taxon>
        <taxon>Mycosphaerellales</taxon>
        <taxon>Mycosphaerellaceae</taxon>
        <taxon>Pseudocercospora</taxon>
    </lineage>
</organism>
<feature type="transmembrane region" description="Helical" evidence="2">
    <location>
        <begin position="31"/>
        <end position="51"/>
    </location>
</feature>
<keyword evidence="4" id="KW-1185">Reference proteome</keyword>
<name>A0A139GXH6_9PEZI</name>
<evidence type="ECO:0000313" key="4">
    <source>
        <dbReference type="Proteomes" id="UP000073492"/>
    </source>
</evidence>
<evidence type="ECO:0000313" key="3">
    <source>
        <dbReference type="EMBL" id="KXS94915.1"/>
    </source>
</evidence>
<keyword evidence="2" id="KW-0812">Transmembrane</keyword>
<dbReference type="Proteomes" id="UP000073492">
    <property type="component" value="Unassembled WGS sequence"/>
</dbReference>
<comment type="caution">
    <text evidence="3">The sequence shown here is derived from an EMBL/GenBank/DDBJ whole genome shotgun (WGS) entry which is preliminary data.</text>
</comment>
<feature type="region of interest" description="Disordered" evidence="1">
    <location>
        <begin position="117"/>
        <end position="144"/>
    </location>
</feature>
<evidence type="ECO:0000256" key="1">
    <source>
        <dbReference type="SAM" id="MobiDB-lite"/>
    </source>
</evidence>
<reference evidence="3 4" key="1">
    <citation type="submission" date="2015-07" db="EMBL/GenBank/DDBJ databases">
        <title>Comparative genomics of the Sigatoka disease complex on banana suggests a link between parallel evolutionary changes in Pseudocercospora fijiensis and Pseudocercospora eumusae and increased virulence on the banana host.</title>
        <authorList>
            <person name="Chang T.-C."/>
            <person name="Salvucci A."/>
            <person name="Crous P.W."/>
            <person name="Stergiopoulos I."/>
        </authorList>
    </citation>
    <scope>NUCLEOTIDE SEQUENCE [LARGE SCALE GENOMIC DNA]</scope>
    <source>
        <strain evidence="3 4">CBS 116634</strain>
    </source>
</reference>
<keyword evidence="2" id="KW-0472">Membrane</keyword>
<protein>
    <submittedName>
        <fullName evidence="3">Uncharacterized protein</fullName>
    </submittedName>
</protein>